<dbReference type="InterPro" id="IPR009712">
    <property type="entry name" value="Vibrio_phage_Vf33_Vpf117"/>
</dbReference>
<organism evidence="1 2">
    <name type="scientific">Vibrio vulnificus</name>
    <dbReference type="NCBI Taxonomy" id="672"/>
    <lineage>
        <taxon>Bacteria</taxon>
        <taxon>Pseudomonadati</taxon>
        <taxon>Pseudomonadota</taxon>
        <taxon>Gammaproteobacteria</taxon>
        <taxon>Vibrionales</taxon>
        <taxon>Vibrionaceae</taxon>
        <taxon>Vibrio</taxon>
    </lineage>
</organism>
<dbReference type="EMBL" id="CP019291">
    <property type="protein sequence ID" value="AXX62074.1"/>
    <property type="molecule type" value="Genomic_DNA"/>
</dbReference>
<dbReference type="RefSeq" id="WP_108677548.1">
    <property type="nucleotide sequence ID" value="NZ_CP019291.1"/>
</dbReference>
<reference evidence="1 2" key="1">
    <citation type="submission" date="2017-01" db="EMBL/GenBank/DDBJ databases">
        <title>Complete Genome Sequence of Vibrio vulnificus FORC_053.</title>
        <authorList>
            <consortium name="Food-borne Pathogen Omics Research Center"/>
            <person name="Chung H.Y."/>
            <person name="Na E.J."/>
            <person name="Song J.S."/>
            <person name="Kim H."/>
            <person name="Lee J.-H."/>
            <person name="Ryu S."/>
            <person name="Choi S.H."/>
        </authorList>
    </citation>
    <scope>NUCLEOTIDE SEQUENCE [LARGE SCALE GENOMIC DNA]</scope>
    <source>
        <strain evidence="1 2">FORC_053</strain>
    </source>
</reference>
<sequence>MATITGIVIKGFPKSGTQIAELSVLRPVENVNAEKFNQHGIGFNTDIPYNKQPLKVSLDYAKQLIETRAFLPNRDYEIEFGSNPDDPLEVLVTQIVPVDEDVKKYMAQQLNGKVSK</sequence>
<accession>A0AAN1PT34</accession>
<evidence type="ECO:0000313" key="1">
    <source>
        <dbReference type="EMBL" id="AXX62074.1"/>
    </source>
</evidence>
<dbReference type="Proteomes" id="UP000263418">
    <property type="component" value="Chromosome 2"/>
</dbReference>
<dbReference type="Pfam" id="PF06950">
    <property type="entry name" value="DUF1293"/>
    <property type="match status" value="1"/>
</dbReference>
<gene>
    <name evidence="1" type="ORF">FORC53_3735</name>
</gene>
<proteinExistence type="predicted"/>
<evidence type="ECO:0000313" key="2">
    <source>
        <dbReference type="Proteomes" id="UP000263418"/>
    </source>
</evidence>
<name>A0AAN1PT34_VIBVL</name>
<protein>
    <submittedName>
        <fullName evidence="1">Phage integrase</fullName>
    </submittedName>
</protein>
<dbReference type="AlphaFoldDB" id="A0AAN1PT34"/>